<dbReference type="EMBL" id="JACHVX010000006">
    <property type="protein sequence ID" value="MBB2924797.1"/>
    <property type="molecule type" value="Genomic_DNA"/>
</dbReference>
<dbReference type="RefSeq" id="WP_183297572.1">
    <property type="nucleotide sequence ID" value="NZ_JACHVX010000006.1"/>
</dbReference>
<gene>
    <name evidence="1" type="ORF">FHR80_003733</name>
</gene>
<evidence type="ECO:0000313" key="2">
    <source>
        <dbReference type="Proteomes" id="UP000518206"/>
    </source>
</evidence>
<sequence length="122" mass="13062">MATPDAALQQILELDGALAIALVDLGSGMALAQQSKVPFDFELAAAVNTEVIRAKMRAIESLGLGETIEDILITLGSQYHLIRLSARADLAGVFSYLVLDRGRSNLALARRALKGLEDQLDI</sequence>
<organism evidence="1 2">
    <name type="scientific">Cellulomonas cellasea</name>
    <dbReference type="NCBI Taxonomy" id="43670"/>
    <lineage>
        <taxon>Bacteria</taxon>
        <taxon>Bacillati</taxon>
        <taxon>Actinomycetota</taxon>
        <taxon>Actinomycetes</taxon>
        <taxon>Micrococcales</taxon>
        <taxon>Cellulomonadaceae</taxon>
        <taxon>Cellulomonas</taxon>
    </lineage>
</organism>
<accession>A0A7W4UII1</accession>
<name>A0A7W4UII1_9CELL</name>
<comment type="caution">
    <text evidence="1">The sequence shown here is derived from an EMBL/GenBank/DDBJ whole genome shotgun (WGS) entry which is preliminary data.</text>
</comment>
<evidence type="ECO:0000313" key="1">
    <source>
        <dbReference type="EMBL" id="MBB2924797.1"/>
    </source>
</evidence>
<protein>
    <submittedName>
        <fullName evidence="1">Putative regulator of Ras-like GTPase activity (Roadblock/LC7/MglB family)</fullName>
    </submittedName>
</protein>
<reference evidence="1 2" key="2">
    <citation type="submission" date="2020-08" db="EMBL/GenBank/DDBJ databases">
        <authorList>
            <person name="Partida-Martinez L."/>
            <person name="Huntemann M."/>
            <person name="Clum A."/>
            <person name="Wang J."/>
            <person name="Palaniappan K."/>
            <person name="Ritter S."/>
            <person name="Chen I.-M."/>
            <person name="Stamatis D."/>
            <person name="Reddy T."/>
            <person name="O'Malley R."/>
            <person name="Daum C."/>
            <person name="Shapiro N."/>
            <person name="Ivanova N."/>
            <person name="Kyrpides N."/>
            <person name="Woyke T."/>
        </authorList>
    </citation>
    <scope>NUCLEOTIDE SEQUENCE [LARGE SCALE GENOMIC DNA]</scope>
    <source>
        <strain evidence="1 2">RAS26</strain>
    </source>
</reference>
<dbReference type="AlphaFoldDB" id="A0A7W4UII1"/>
<proteinExistence type="predicted"/>
<reference evidence="1 2" key="1">
    <citation type="submission" date="2020-08" db="EMBL/GenBank/DDBJ databases">
        <title>The Agave Microbiome: Exploring the role of microbial communities in plant adaptations to desert environments.</title>
        <authorList>
            <person name="Partida-Martinez L.P."/>
        </authorList>
    </citation>
    <scope>NUCLEOTIDE SEQUENCE [LARGE SCALE GENOMIC DNA]</scope>
    <source>
        <strain evidence="1 2">RAS26</strain>
    </source>
</reference>
<dbReference type="Proteomes" id="UP000518206">
    <property type="component" value="Unassembled WGS sequence"/>
</dbReference>